<dbReference type="GO" id="GO:0005634">
    <property type="term" value="C:nucleus"/>
    <property type="evidence" value="ECO:0007669"/>
    <property type="project" value="TreeGrafter"/>
</dbReference>
<dbReference type="GO" id="GO:0007064">
    <property type="term" value="P:mitotic sister chromatid cohesion"/>
    <property type="evidence" value="ECO:0007669"/>
    <property type="project" value="TreeGrafter"/>
</dbReference>
<feature type="compositionally biased region" description="Polar residues" evidence="1">
    <location>
        <begin position="1"/>
        <end position="11"/>
    </location>
</feature>
<accession>A0A3R7NGR8</accession>
<proteinExistence type="predicted"/>
<dbReference type="Pfam" id="PF13880">
    <property type="entry name" value="Acetyltransf_13"/>
    <property type="match status" value="1"/>
</dbReference>
<dbReference type="InterPro" id="IPR016181">
    <property type="entry name" value="Acyl_CoA_acyltransferase"/>
</dbReference>
<dbReference type="PANTHER" id="PTHR45884:SF2">
    <property type="entry name" value="N-ACETYLTRANSFERASE ECO"/>
    <property type="match status" value="1"/>
</dbReference>
<dbReference type="RefSeq" id="XP_029225434.1">
    <property type="nucleotide sequence ID" value="XM_029374462.1"/>
</dbReference>
<dbReference type="PANTHER" id="PTHR45884">
    <property type="entry name" value="N-ACETYLTRANSFERASE ECO"/>
    <property type="match status" value="1"/>
</dbReference>
<dbReference type="SUPFAM" id="SSF55729">
    <property type="entry name" value="Acyl-CoA N-acyltransferases (Nat)"/>
    <property type="match status" value="1"/>
</dbReference>
<name>A0A3R7NGR8_9TRYP</name>
<evidence type="ECO:0000313" key="4">
    <source>
        <dbReference type="Proteomes" id="UP000284403"/>
    </source>
</evidence>
<feature type="region of interest" description="Disordered" evidence="1">
    <location>
        <begin position="1"/>
        <end position="36"/>
    </location>
</feature>
<comment type="caution">
    <text evidence="3">The sequence shown here is derived from an EMBL/GenBank/DDBJ whole genome shotgun (WGS) entry which is preliminary data.</text>
</comment>
<evidence type="ECO:0000259" key="2">
    <source>
        <dbReference type="Pfam" id="PF13880"/>
    </source>
</evidence>
<feature type="domain" description="N-acetyltransferase ESCO acetyl-transferase" evidence="2">
    <location>
        <begin position="233"/>
        <end position="300"/>
    </location>
</feature>
<organism evidence="3 4">
    <name type="scientific">Trypanosoma conorhini</name>
    <dbReference type="NCBI Taxonomy" id="83891"/>
    <lineage>
        <taxon>Eukaryota</taxon>
        <taxon>Discoba</taxon>
        <taxon>Euglenozoa</taxon>
        <taxon>Kinetoplastea</taxon>
        <taxon>Metakinetoplastina</taxon>
        <taxon>Trypanosomatida</taxon>
        <taxon>Trypanosomatidae</taxon>
        <taxon>Trypanosoma</taxon>
    </lineage>
</organism>
<dbReference type="GO" id="GO:0000785">
    <property type="term" value="C:chromatin"/>
    <property type="evidence" value="ECO:0007669"/>
    <property type="project" value="TreeGrafter"/>
</dbReference>
<gene>
    <name evidence="3" type="ORF">Tco025E_07599</name>
</gene>
<keyword evidence="3" id="KW-0675">Receptor</keyword>
<dbReference type="OrthoDB" id="428854at2759"/>
<dbReference type="InterPro" id="IPR028009">
    <property type="entry name" value="ESCO_Acetyltransf_dom"/>
</dbReference>
<evidence type="ECO:0000256" key="1">
    <source>
        <dbReference type="SAM" id="MobiDB-lite"/>
    </source>
</evidence>
<dbReference type="EMBL" id="MKKU01000602">
    <property type="protein sequence ID" value="RNF06323.1"/>
    <property type="molecule type" value="Genomic_DNA"/>
</dbReference>
<dbReference type="AlphaFoldDB" id="A0A3R7NGR8"/>
<dbReference type="Proteomes" id="UP000284403">
    <property type="component" value="Unassembled WGS sequence"/>
</dbReference>
<dbReference type="GO" id="GO:0061733">
    <property type="term" value="F:protein-lysine-acetyltransferase activity"/>
    <property type="evidence" value="ECO:0007669"/>
    <property type="project" value="TreeGrafter"/>
</dbReference>
<dbReference type="GeneID" id="40321210"/>
<keyword evidence="4" id="KW-1185">Reference proteome</keyword>
<evidence type="ECO:0000313" key="3">
    <source>
        <dbReference type="EMBL" id="RNF06323.1"/>
    </source>
</evidence>
<reference evidence="3 4" key="1">
    <citation type="journal article" date="2018" name="BMC Genomics">
        <title>Genomic comparison of Trypanosoma conorhini and Trypanosoma rangeli to Trypanosoma cruzi strains of high and low virulence.</title>
        <authorList>
            <person name="Bradwell K.R."/>
            <person name="Koparde V.N."/>
            <person name="Matveyev A.V."/>
            <person name="Serrano M.G."/>
            <person name="Alves J.M."/>
            <person name="Parikh H."/>
            <person name="Huang B."/>
            <person name="Lee V."/>
            <person name="Espinosa-Alvarez O."/>
            <person name="Ortiz P.A."/>
            <person name="Costa-Martins A.G."/>
            <person name="Teixeira M.M."/>
            <person name="Buck G.A."/>
        </authorList>
    </citation>
    <scope>NUCLEOTIDE SEQUENCE [LARGE SCALE GENOMIC DNA]</scope>
    <source>
        <strain evidence="3 4">025E</strain>
    </source>
</reference>
<protein>
    <submittedName>
        <fullName evidence="3">Putative peroxisome targeting signal 1 receptor</fullName>
    </submittedName>
</protein>
<sequence>MQAAAQPNASASVGRVSGVKRKRPPPAQGDAEGVNVAGDPCGPARAFRLPAGKLSQWLLCPPCELQVGCPSHRAGDASMDAAGTLFAAPLTYAVIPGFFLHAPSSSAEQTAGSPRTARGAVCKAPLRQTLKKALDRARDAMGAVDEIPTDALLIAAFAGGAGDGKTPRTGVCRSGAHRPSAARVVNGPRPWCEVAGLCVAGELSRAYRLHRGRAEGCGELGAAEVGGAWCAGHAFCGVRFFWVAEPHRRRGIGRAMVELARQRVSYGFEVPAAHVAFSEPTAHGRLFARRYAGREDFLVF</sequence>